<accession>A0A381XPW0</accession>
<dbReference type="InterPro" id="IPR001943">
    <property type="entry name" value="UVR_dom"/>
</dbReference>
<dbReference type="EMBL" id="UINC01015951">
    <property type="protein sequence ID" value="SVA66789.1"/>
    <property type="molecule type" value="Genomic_DNA"/>
</dbReference>
<evidence type="ECO:0000259" key="1">
    <source>
        <dbReference type="PROSITE" id="PS50151"/>
    </source>
</evidence>
<organism evidence="2">
    <name type="scientific">marine metagenome</name>
    <dbReference type="NCBI Taxonomy" id="408172"/>
    <lineage>
        <taxon>unclassified sequences</taxon>
        <taxon>metagenomes</taxon>
        <taxon>ecological metagenomes</taxon>
    </lineage>
</organism>
<dbReference type="PROSITE" id="PS50151">
    <property type="entry name" value="UVR"/>
    <property type="match status" value="1"/>
</dbReference>
<gene>
    <name evidence="2" type="ORF">METZ01_LOCUS119643</name>
</gene>
<dbReference type="Pfam" id="PF02151">
    <property type="entry name" value="UVR"/>
    <property type="match status" value="1"/>
</dbReference>
<sequence length="259" mass="29906">MIDDITKVLQNWDYRLGRVDARRVKGEDGADKLQLRIDLGLLQMNAQYRPDGKRPFGHPTLLDHFVNRLEEFRKKHSGKDDSFTINPDECAKLQQEAIQYHHRSICNFELEDFEAVERDTEHILELLDFVQDFAAQDDIGQSFQQFRPQTIMMQVRAVGTELLADGNYDAAIAEIIAAIEELNLFYTEMGREELIGNGMEVHSLGEWLKDVEKEAAEKKPMTKREKLEHKLGTAIDQEDYESAAKLRDQLKRISAKKKA</sequence>
<name>A0A381XPW0_9ZZZZ</name>
<dbReference type="AlphaFoldDB" id="A0A381XPW0"/>
<reference evidence="2" key="1">
    <citation type="submission" date="2018-05" db="EMBL/GenBank/DDBJ databases">
        <authorList>
            <person name="Lanie J.A."/>
            <person name="Ng W.-L."/>
            <person name="Kazmierczak K.M."/>
            <person name="Andrzejewski T.M."/>
            <person name="Davidsen T.M."/>
            <person name="Wayne K.J."/>
            <person name="Tettelin H."/>
            <person name="Glass J.I."/>
            <person name="Rusch D."/>
            <person name="Podicherti R."/>
            <person name="Tsui H.-C.T."/>
            <person name="Winkler M.E."/>
        </authorList>
    </citation>
    <scope>NUCLEOTIDE SEQUENCE</scope>
</reference>
<protein>
    <recommendedName>
        <fullName evidence="1">UVR domain-containing protein</fullName>
    </recommendedName>
</protein>
<proteinExistence type="predicted"/>
<evidence type="ECO:0000313" key="2">
    <source>
        <dbReference type="EMBL" id="SVA66789.1"/>
    </source>
</evidence>
<feature type="domain" description="UVR" evidence="1">
    <location>
        <begin position="221"/>
        <end position="256"/>
    </location>
</feature>